<evidence type="ECO:0007829" key="2">
    <source>
        <dbReference type="PDB" id="6RAO"/>
    </source>
</evidence>
<keyword evidence="1" id="KW-0614">Plasmid</keyword>
<dbReference type="AlphaFoldDB" id="Q6HAC7"/>
<accession>Q6HAC7</accession>
<reference evidence="1" key="3">
    <citation type="journal article" date="2004" name="J. Bacteriol.">
        <title>Cloning Serratia entomophila antifeeding genes--a putative defective prophage active against the grass grub Costelytra zealandica.</title>
        <authorList>
            <person name="Hurst M.R."/>
            <person name="Glare T.R."/>
            <person name="Jackson T.A."/>
        </authorList>
    </citation>
    <scope>NUCLEOTIDE SEQUENCE</scope>
    <source>
        <strain evidence="1">A1MO2</strain>
        <plasmid evidence="1">pADAP</plasmid>
    </source>
</reference>
<reference evidence="1" key="1">
    <citation type="journal article" date="2000" name="J. Bacteriol.">
        <title>Plasmid-located pathogenicity determinants of Serratia entomophila, the causal agent of amber disease of grass grub, show similarity to the insecticidal toxins of Photorhabdus luminescens.</title>
        <authorList>
            <person name="Hurst M.R."/>
            <person name="Glare T.R."/>
            <person name="Jackson T.A."/>
            <person name="Ronson C.W."/>
        </authorList>
    </citation>
    <scope>NUCLEOTIDE SEQUENCE</scope>
    <source>
        <strain evidence="1">A1MO2</strain>
        <plasmid evidence="1">pADAP</plasmid>
    </source>
</reference>
<reference evidence="2" key="5">
    <citation type="journal article" date="2019" name="Nat. Microbiol.">
        <title>Atomic structures of an entire contractile injection system in both the extended and contracted states.</title>
        <authorList>
            <person name="Desfosses A."/>
            <person name="Venugopal H."/>
            <person name="Joshi T."/>
            <person name="Felix J."/>
            <person name="Jessop M."/>
            <person name="Jeong H."/>
            <person name="Hyun J."/>
            <person name="Heymann J.B."/>
            <person name="Hurst M.R.H."/>
            <person name="Gutsche I."/>
            <person name="Mitra A.K."/>
        </authorList>
    </citation>
    <scope>STRUCTURE BY ELECTRON MICROSCOPY (3.10 ANGSTROMS)</scope>
</reference>
<geneLocation type="plasmid" evidence="1">
    <name>pADAP</name>
</geneLocation>
<gene>
    <name evidence="1" type="primary">afp12</name>
</gene>
<proteinExistence type="evidence at protein level"/>
<protein>
    <submittedName>
        <fullName evidence="1">Afp12</fullName>
    </submittedName>
</protein>
<dbReference type="PDB" id="6RAO">
    <property type="method" value="EM"/>
    <property type="resolution" value="3.10 A"/>
    <property type="chains" value="J=1-963"/>
</dbReference>
<dbReference type="EMDB" id="EMD-4782"/>
<reference evidence="1" key="2">
    <citation type="journal article" date="2003" name="Plasmid">
        <title>Peripheral sequences of the Serratia entomophila pADAP virulence-associated region.</title>
        <authorList>
            <person name="Hurst M.R."/>
            <person name="O'Callaghan M."/>
            <person name="Glare T.R."/>
        </authorList>
    </citation>
    <scope>NUCLEOTIDE SEQUENCE</scope>
    <source>
        <strain evidence="1">A1MO2</strain>
        <plasmid evidence="1">pADAP</plasmid>
    </source>
</reference>
<sequence length="963" mass="106818">MSKENALFPAVKDAIVFDALWQQAHEKVTALSGEIWTDTGDHDPGVTLLQSATWNCSDLSYRASLSLNDLLTHQDQSTLFPEEFGPEQVLTCNTVTAEDYRRALLDVHSSDIQALDTPEQDFLFSDVSLTQEPKEHRFHWWYNAEKREYSFRKPTDSGEVNELKLRGNLWLSLVPTRYTQSLSPENLAAVEQCLAEFLAAHRNLGEVVSRITWLQPATFSPRMTIELADNIGDINQVAAQIYQVTDAFLRPAVARYTTEQRRALGDADDAIFEGPRLKHGWQQTAPSQITSGGYVLNLGPLVNLLLAIPGVASLSTLSVDKGDGHITAVTGDNLRWQVADGYYPLLWGAPPLSLLAGDDSPLTLVSKGGIRNTLESEAMAGYLTQADLIVTTPTVLPAGRFRDQTLYIPIGQRQPECYALQQPDTVIDDQTRAVHQFLLPVDQLLADGTAELAQLPTLLAFKNRGDAIRGTRWPYTNAMVQQAIHQPYAKTLEAIAQQDAAIFTQDKQPVGGNYARELDFLQYLLGYFGTQRAALPLTLDLPDFLATQRAYLAQQPALGYDRINIRIDQVSALQKRIAARIGLDSICFADNPDLGQLPFYLIEHRQLLPQTPDSTFDSEQTPSGFAVAEPDITLTQAGSVGKVVQGQLIDLIAIEGGSRLHVSRLLVIKAEGDSFTVSTENSQQLHNTLSRLETAWASHNLRWQNSNVWLQDMDYRLNYAEAKLQPANPQQRLLASNAQSPYPAMVSVGDGIVLRPAGLQFYMPGANATRAATLDADWQLAATVKAVDPIAGTLLIEKAAGSTEDFPSAESSFRYQWAFSQANYATTDRFSFVVSAVLNRRLIENPNIVPEQLVAWIQETIMAEFPAHVSLINHWLDDATFNNFGVTYSRWQNSGMPLGDDAFALMQILTLGHLPVTQLDIGLMRIATEEQRTEVIGDGSQWHEDVILREELFYVPKDVQTTL</sequence>
<dbReference type="SMR" id="Q6HAC7"/>
<reference evidence="1" key="4">
    <citation type="submission" date="2017-12" db="EMBL/GenBank/DDBJ databases">
        <authorList>
            <person name="Hurst M.R.H."/>
        </authorList>
    </citation>
    <scope>NUCLEOTIDE SEQUENCE</scope>
    <source>
        <strain evidence="1">A1MO2</strain>
        <plasmid evidence="1">pADAP</plasmid>
    </source>
</reference>
<organism evidence="1">
    <name type="scientific">Serratia entomophila</name>
    <dbReference type="NCBI Taxonomy" id="42906"/>
    <lineage>
        <taxon>Bacteria</taxon>
        <taxon>Pseudomonadati</taxon>
        <taxon>Pseudomonadota</taxon>
        <taxon>Gammaproteobacteria</taxon>
        <taxon>Enterobacterales</taxon>
        <taxon>Yersiniaceae</taxon>
        <taxon>Serratia</taxon>
    </lineage>
</organism>
<dbReference type="EMBL" id="AF135182">
    <property type="protein sequence ID" value="AAT48349.1"/>
    <property type="molecule type" value="Genomic_DNA"/>
</dbReference>
<dbReference type="RefSeq" id="WP_010895814.1">
    <property type="nucleotide sequence ID" value="NC_002523.5"/>
</dbReference>
<dbReference type="PDBsum" id="6RAO"/>
<keyword evidence="2" id="KW-0002">3D-structure</keyword>
<name>Q6HAC7_9GAMM</name>
<evidence type="ECO:0000313" key="1">
    <source>
        <dbReference type="EMBL" id="AAT48349.1"/>
    </source>
</evidence>
<dbReference type="GeneID" id="75025105"/>